<comment type="subcellular location">
    <subcellularLocation>
        <location evidence="1">Nucleus</location>
    </subcellularLocation>
</comment>
<dbReference type="EMBL" id="MBFS01002480">
    <property type="protein sequence ID" value="PVU96718.1"/>
    <property type="molecule type" value="Genomic_DNA"/>
</dbReference>
<protein>
    <recommendedName>
        <fullName evidence="7">HORMA domain-containing protein</fullName>
    </recommendedName>
</protein>
<accession>A0A2T9YWL9</accession>
<organism evidence="8 9">
    <name type="scientific">Smittium megazygosporum</name>
    <dbReference type="NCBI Taxonomy" id="133381"/>
    <lineage>
        <taxon>Eukaryota</taxon>
        <taxon>Fungi</taxon>
        <taxon>Fungi incertae sedis</taxon>
        <taxon>Zoopagomycota</taxon>
        <taxon>Kickxellomycotina</taxon>
        <taxon>Harpellomycetes</taxon>
        <taxon>Harpellales</taxon>
        <taxon>Legeriomycetaceae</taxon>
        <taxon>Smittium</taxon>
    </lineage>
</organism>
<feature type="domain" description="HORMA" evidence="7">
    <location>
        <begin position="3"/>
        <end position="176"/>
    </location>
</feature>
<evidence type="ECO:0000256" key="6">
    <source>
        <dbReference type="ARBA" id="ARBA00023306"/>
    </source>
</evidence>
<dbReference type="Gene3D" id="3.30.900.10">
    <property type="entry name" value="HORMA domain"/>
    <property type="match status" value="2"/>
</dbReference>
<dbReference type="Proteomes" id="UP000245609">
    <property type="component" value="Unassembled WGS sequence"/>
</dbReference>
<dbReference type="PROSITE" id="PS50815">
    <property type="entry name" value="HORMA"/>
    <property type="match status" value="1"/>
</dbReference>
<sequence>MQQAQVTKGKITLKGSAKIITEFFGIYPSEDFKIVQKYGLNMLVTTDLELRDYIKTILQQVEQWLLDKSIKKLVMAINSTETRETLERWQFDIHLESQGENAPTQNSSVTFLPMIDETCTFNILVYADKDVQVPSLWVDSNPHHVKNSEQVRLRSFSTDVHKVDAMVAYRRDPDLC</sequence>
<dbReference type="GO" id="GO:0007094">
    <property type="term" value="P:mitotic spindle assembly checkpoint signaling"/>
    <property type="evidence" value="ECO:0007669"/>
    <property type="project" value="TreeGrafter"/>
</dbReference>
<comment type="caution">
    <text evidence="8">The sequence shown here is derived from an EMBL/GenBank/DDBJ whole genome shotgun (WGS) entry which is preliminary data.</text>
</comment>
<dbReference type="GO" id="GO:0005737">
    <property type="term" value="C:cytoplasm"/>
    <property type="evidence" value="ECO:0007669"/>
    <property type="project" value="TreeGrafter"/>
</dbReference>
<comment type="similarity">
    <text evidence="2">Belongs to the MAD2 family.</text>
</comment>
<gene>
    <name evidence="8" type="ORF">BB560_005792</name>
</gene>
<evidence type="ECO:0000256" key="1">
    <source>
        <dbReference type="ARBA" id="ARBA00004123"/>
    </source>
</evidence>
<dbReference type="OrthoDB" id="1806at2759"/>
<evidence type="ECO:0000259" key="7">
    <source>
        <dbReference type="PROSITE" id="PS50815"/>
    </source>
</evidence>
<dbReference type="PANTHER" id="PTHR11842:SF11">
    <property type="entry name" value="MITOTIC SPINDLE ASSEMBLY CHECKPOINT PROTEIN MAD2A"/>
    <property type="match status" value="1"/>
</dbReference>
<dbReference type="AlphaFoldDB" id="A0A2T9YWL9"/>
<proteinExistence type="inferred from homology"/>
<dbReference type="GO" id="GO:0000776">
    <property type="term" value="C:kinetochore"/>
    <property type="evidence" value="ECO:0007669"/>
    <property type="project" value="TreeGrafter"/>
</dbReference>
<dbReference type="GO" id="GO:0051301">
    <property type="term" value="P:cell division"/>
    <property type="evidence" value="ECO:0007669"/>
    <property type="project" value="UniProtKB-KW"/>
</dbReference>
<reference evidence="8 9" key="1">
    <citation type="journal article" date="2018" name="MBio">
        <title>Comparative Genomics Reveals the Core Gene Toolbox for the Fungus-Insect Symbiosis.</title>
        <authorList>
            <person name="Wang Y."/>
            <person name="Stata M."/>
            <person name="Wang W."/>
            <person name="Stajich J.E."/>
            <person name="White M.M."/>
            <person name="Moncalvo J.M."/>
        </authorList>
    </citation>
    <scope>NUCLEOTIDE SEQUENCE [LARGE SCALE GENOMIC DNA]</scope>
    <source>
        <strain evidence="8 9">SC-DP-2</strain>
    </source>
</reference>
<dbReference type="Pfam" id="PF02301">
    <property type="entry name" value="HORMA"/>
    <property type="match status" value="1"/>
</dbReference>
<keyword evidence="6" id="KW-0131">Cell cycle</keyword>
<evidence type="ECO:0000256" key="5">
    <source>
        <dbReference type="ARBA" id="ARBA00023242"/>
    </source>
</evidence>
<evidence type="ECO:0000313" key="8">
    <source>
        <dbReference type="EMBL" id="PVU96718.1"/>
    </source>
</evidence>
<evidence type="ECO:0000256" key="2">
    <source>
        <dbReference type="ARBA" id="ARBA00010348"/>
    </source>
</evidence>
<evidence type="ECO:0000256" key="3">
    <source>
        <dbReference type="ARBA" id="ARBA00022618"/>
    </source>
</evidence>
<keyword evidence="3" id="KW-0132">Cell division</keyword>
<evidence type="ECO:0000313" key="9">
    <source>
        <dbReference type="Proteomes" id="UP000245609"/>
    </source>
</evidence>
<keyword evidence="9" id="KW-1185">Reference proteome</keyword>
<dbReference type="SUPFAM" id="SSF56019">
    <property type="entry name" value="The spindle assembly checkpoint protein mad2"/>
    <property type="match status" value="1"/>
</dbReference>
<evidence type="ECO:0000256" key="4">
    <source>
        <dbReference type="ARBA" id="ARBA00022776"/>
    </source>
</evidence>
<dbReference type="STRING" id="133381.A0A2T9YWL9"/>
<dbReference type="PANTHER" id="PTHR11842">
    <property type="entry name" value="MITOTIC SPINDLE ASSEMBLY CHECKPOINT PROTEIN MAD2"/>
    <property type="match status" value="1"/>
</dbReference>
<dbReference type="InterPro" id="IPR045091">
    <property type="entry name" value="Mad2-like"/>
</dbReference>
<dbReference type="InterPro" id="IPR036570">
    <property type="entry name" value="HORMA_dom_sf"/>
</dbReference>
<keyword evidence="5" id="KW-0539">Nucleus</keyword>
<dbReference type="InterPro" id="IPR003511">
    <property type="entry name" value="HORMA_dom"/>
</dbReference>
<keyword evidence="4" id="KW-0498">Mitosis</keyword>
<name>A0A2T9YWL9_9FUNG</name>
<dbReference type="GO" id="GO:0005654">
    <property type="term" value="C:nucleoplasm"/>
    <property type="evidence" value="ECO:0007669"/>
    <property type="project" value="TreeGrafter"/>
</dbReference>